<comment type="caution">
    <text evidence="1">The sequence shown here is derived from an EMBL/GenBank/DDBJ whole genome shotgun (WGS) entry which is preliminary data.</text>
</comment>
<name>A0ABQ2V0D0_9PSEU</name>
<organism evidence="1 2">
    <name type="scientific">Lentzea flava</name>
    <dbReference type="NCBI Taxonomy" id="103732"/>
    <lineage>
        <taxon>Bacteria</taxon>
        <taxon>Bacillati</taxon>
        <taxon>Actinomycetota</taxon>
        <taxon>Actinomycetes</taxon>
        <taxon>Pseudonocardiales</taxon>
        <taxon>Pseudonocardiaceae</taxon>
        <taxon>Lentzea</taxon>
    </lineage>
</organism>
<reference evidence="2" key="1">
    <citation type="journal article" date="2019" name="Int. J. Syst. Evol. Microbiol.">
        <title>The Global Catalogue of Microorganisms (GCM) 10K type strain sequencing project: providing services to taxonomists for standard genome sequencing and annotation.</title>
        <authorList>
            <consortium name="The Broad Institute Genomics Platform"/>
            <consortium name="The Broad Institute Genome Sequencing Center for Infectious Disease"/>
            <person name="Wu L."/>
            <person name="Ma J."/>
        </authorList>
    </citation>
    <scope>NUCLEOTIDE SEQUENCE [LARGE SCALE GENOMIC DNA]</scope>
    <source>
        <strain evidence="2">JCM 3296</strain>
    </source>
</reference>
<dbReference type="Proteomes" id="UP000649573">
    <property type="component" value="Unassembled WGS sequence"/>
</dbReference>
<evidence type="ECO:0008006" key="3">
    <source>
        <dbReference type="Google" id="ProtNLM"/>
    </source>
</evidence>
<dbReference type="SUPFAM" id="SSF48452">
    <property type="entry name" value="TPR-like"/>
    <property type="match status" value="1"/>
</dbReference>
<dbReference type="RefSeq" id="WP_189257182.1">
    <property type="nucleotide sequence ID" value="NZ_BMRE01000033.1"/>
</dbReference>
<sequence>MTTNSLAERAKELYEQAVFGGDPEALTQADRELDAVEADLALARGRVLHARFLQDRQEDPRELPLFEQAAELYRRLGDARGEAEALFWIGCYHQVVRDGDEAGVPFLERSYELATASGDDLTRSYAVRHLGFADLAKGDRASGRRKLEESVELRRKIGFQAGVAAGLLALAQVAAESGDRDAELALLDEAEKTARDCGAHGILQWVERSRT</sequence>
<keyword evidence="2" id="KW-1185">Reference proteome</keyword>
<accession>A0ABQ2V0D0</accession>
<dbReference type="EMBL" id="BMRE01000033">
    <property type="protein sequence ID" value="GGU60520.1"/>
    <property type="molecule type" value="Genomic_DNA"/>
</dbReference>
<gene>
    <name evidence="1" type="ORF">GCM10010178_60880</name>
</gene>
<evidence type="ECO:0000313" key="1">
    <source>
        <dbReference type="EMBL" id="GGU60520.1"/>
    </source>
</evidence>
<dbReference type="Gene3D" id="1.25.40.10">
    <property type="entry name" value="Tetratricopeptide repeat domain"/>
    <property type="match status" value="1"/>
</dbReference>
<dbReference type="InterPro" id="IPR011990">
    <property type="entry name" value="TPR-like_helical_dom_sf"/>
</dbReference>
<evidence type="ECO:0000313" key="2">
    <source>
        <dbReference type="Proteomes" id="UP000649573"/>
    </source>
</evidence>
<protein>
    <recommendedName>
        <fullName evidence="3">Tetratricopeptide repeat-containing protein</fullName>
    </recommendedName>
</protein>
<proteinExistence type="predicted"/>